<sequence>MPVDEVEEVMYPPLRIPISLLATTSTRPALPVVPNAALLMLAPWPSMLRLPLLTFTEPASPDDVVEEVMIPPLRIAIWSRARTSTLPAMPVVPKAPLAMPASSIVRLPVLTFTEPASPDEAVEEVMSP</sequence>
<dbReference type="EMBL" id="JDST02000002">
    <property type="protein sequence ID" value="KFB78590.1"/>
    <property type="molecule type" value="Genomic_DNA"/>
</dbReference>
<comment type="caution">
    <text evidence="1">The sequence shown here is derived from an EMBL/GenBank/DDBJ whole genome shotgun (WGS) entry which is preliminary data.</text>
</comment>
<protein>
    <submittedName>
        <fullName evidence="1">Uncharacterized protein</fullName>
    </submittedName>
</protein>
<organism evidence="1 2">
    <name type="scientific">Candidatus Accumulibacter cognatus</name>
    <dbReference type="NCBI Taxonomy" id="2954383"/>
    <lineage>
        <taxon>Bacteria</taxon>
        <taxon>Pseudomonadati</taxon>
        <taxon>Pseudomonadota</taxon>
        <taxon>Betaproteobacteria</taxon>
        <taxon>Candidatus Accumulibacter</taxon>
    </lineage>
</organism>
<accession>A0A080MDT0</accession>
<name>A0A080MDT0_9PROT</name>
<dbReference type="Proteomes" id="UP000021315">
    <property type="component" value="Unassembled WGS sequence"/>
</dbReference>
<keyword evidence="2" id="KW-1185">Reference proteome</keyword>
<dbReference type="AlphaFoldDB" id="A0A080MDT0"/>
<evidence type="ECO:0000313" key="1">
    <source>
        <dbReference type="EMBL" id="KFB78590.1"/>
    </source>
</evidence>
<reference evidence="1" key="1">
    <citation type="submission" date="2014-02" db="EMBL/GenBank/DDBJ databases">
        <title>Expanding our view of genomic diversity in Candidatus Accumulibacter clades.</title>
        <authorList>
            <person name="Skennerton C.T."/>
            <person name="Barr J.J."/>
            <person name="Slater F.R."/>
            <person name="Bond P.L."/>
            <person name="Tyson G.W."/>
        </authorList>
    </citation>
    <scope>NUCLEOTIDE SEQUENCE [LARGE SCALE GENOMIC DNA]</scope>
</reference>
<proteinExistence type="predicted"/>
<evidence type="ECO:0000313" key="2">
    <source>
        <dbReference type="Proteomes" id="UP000021315"/>
    </source>
</evidence>
<gene>
    <name evidence="1" type="ORF">AW06_000053</name>
</gene>